<feature type="domain" description="Histidine kinase/HSP90-like ATPase" evidence="8">
    <location>
        <begin position="472"/>
        <end position="557"/>
    </location>
</feature>
<evidence type="ECO:0000256" key="7">
    <source>
        <dbReference type="SAM" id="Phobius"/>
    </source>
</evidence>
<evidence type="ECO:0000256" key="1">
    <source>
        <dbReference type="ARBA" id="ARBA00000085"/>
    </source>
</evidence>
<evidence type="ECO:0000256" key="5">
    <source>
        <dbReference type="ARBA" id="ARBA00022777"/>
    </source>
</evidence>
<dbReference type="InterPro" id="IPR036890">
    <property type="entry name" value="HATPase_C_sf"/>
</dbReference>
<keyword evidence="3" id="KW-0597">Phosphoprotein</keyword>
<evidence type="ECO:0000313" key="10">
    <source>
        <dbReference type="Proteomes" id="UP001500547"/>
    </source>
</evidence>
<reference evidence="10" key="1">
    <citation type="journal article" date="2019" name="Int. J. Syst. Evol. Microbiol.">
        <title>The Global Catalogue of Microorganisms (GCM) 10K type strain sequencing project: providing services to taxonomists for standard genome sequencing and annotation.</title>
        <authorList>
            <consortium name="The Broad Institute Genomics Platform"/>
            <consortium name="The Broad Institute Genome Sequencing Center for Infectious Disease"/>
            <person name="Wu L."/>
            <person name="Ma J."/>
        </authorList>
    </citation>
    <scope>NUCLEOTIDE SEQUENCE [LARGE SCALE GENOMIC DNA]</scope>
    <source>
        <strain evidence="10">JCM 18715</strain>
    </source>
</reference>
<dbReference type="EC" id="2.7.13.3" evidence="2"/>
<dbReference type="Pfam" id="PF02518">
    <property type="entry name" value="HATPase_c"/>
    <property type="match status" value="1"/>
</dbReference>
<keyword evidence="7" id="KW-0812">Transmembrane</keyword>
<dbReference type="PANTHER" id="PTHR44936:SF9">
    <property type="entry name" value="SENSOR PROTEIN CREC"/>
    <property type="match status" value="1"/>
</dbReference>
<proteinExistence type="predicted"/>
<dbReference type="EMBL" id="BAABLD010000017">
    <property type="protein sequence ID" value="GAA5170227.1"/>
    <property type="molecule type" value="Genomic_DNA"/>
</dbReference>
<keyword evidence="6" id="KW-0902">Two-component regulatory system</keyword>
<keyword evidence="4" id="KW-0808">Transferase</keyword>
<feature type="transmembrane region" description="Helical" evidence="7">
    <location>
        <begin position="174"/>
        <end position="200"/>
    </location>
</feature>
<sequence length="572" mass="62596">MLLKERLAAWHMRPWLLAASLLLLHLGLLQGVMTPLGRVLMLCHLGSVLMWQPLVRQDSRVGLQVLAIGLLVIGVLGFWMSPGLALLWMLVLSGVLGAELFREAKGPTRLSFWVAEAYLIVALIGLVLPAMLPQPELRDEFLARVVSWGAPLLFPMIPWLARRDVSGQGREQRALDFLGGVVIVLVLSGVLLGALALMFISGLSYLVALLQSLALMAVGLMLLGWVWSPAQGAGLSLAVARHALSGEASFAQWLDQLARLSASDEAPEMLVEKAVRSMLDQPEVLGVDWRIRRGAQDQAGFAGTVAQRRSVLTYGALELGLHSRYELAAMQLWQLDLMVRLLAEFHAAREQARHLQSISYLRAVHETGARMTHEIKNLLQSIDTLCFAMTDAERTGRSEAVQGLLSRQLPVISQRLHTALDNIRQPAPSDVRQGKAVDWWEALQARHPEDGVRFVLDGDISQIELPVLLFDTVADNLMRNAFEKAGAAGDVVVRLKQDNGRCRLSVQDGGAPVEAARAEVLFLRPLPSDRGLGIGLYQAARLADSLGYRLRLVSNMAGAVCFDLAPQAAVTQ</sequence>
<evidence type="ECO:0000256" key="2">
    <source>
        <dbReference type="ARBA" id="ARBA00012438"/>
    </source>
</evidence>
<keyword evidence="10" id="KW-1185">Reference proteome</keyword>
<evidence type="ECO:0000256" key="6">
    <source>
        <dbReference type="ARBA" id="ARBA00023012"/>
    </source>
</evidence>
<evidence type="ECO:0000313" key="9">
    <source>
        <dbReference type="EMBL" id="GAA5170227.1"/>
    </source>
</evidence>
<dbReference type="Proteomes" id="UP001500547">
    <property type="component" value="Unassembled WGS sequence"/>
</dbReference>
<gene>
    <name evidence="9" type="ORF">GCM10025770_32780</name>
</gene>
<evidence type="ECO:0000256" key="3">
    <source>
        <dbReference type="ARBA" id="ARBA00022553"/>
    </source>
</evidence>
<dbReference type="Gene3D" id="3.30.565.10">
    <property type="entry name" value="Histidine kinase-like ATPase, C-terminal domain"/>
    <property type="match status" value="1"/>
</dbReference>
<keyword evidence="7" id="KW-0472">Membrane</keyword>
<feature type="transmembrane region" description="Helical" evidence="7">
    <location>
        <begin position="65"/>
        <end position="98"/>
    </location>
</feature>
<comment type="caution">
    <text evidence="9">The sequence shown here is derived from an EMBL/GenBank/DDBJ whole genome shotgun (WGS) entry which is preliminary data.</text>
</comment>
<feature type="transmembrane region" description="Helical" evidence="7">
    <location>
        <begin position="141"/>
        <end position="162"/>
    </location>
</feature>
<organism evidence="9 10">
    <name type="scientific">Viridibacterium curvum</name>
    <dbReference type="NCBI Taxonomy" id="1101404"/>
    <lineage>
        <taxon>Bacteria</taxon>
        <taxon>Pseudomonadati</taxon>
        <taxon>Pseudomonadota</taxon>
        <taxon>Betaproteobacteria</taxon>
        <taxon>Rhodocyclales</taxon>
        <taxon>Rhodocyclaceae</taxon>
        <taxon>Viridibacterium</taxon>
    </lineage>
</organism>
<dbReference type="InterPro" id="IPR050980">
    <property type="entry name" value="2C_sensor_his_kinase"/>
</dbReference>
<dbReference type="SUPFAM" id="SSF55874">
    <property type="entry name" value="ATPase domain of HSP90 chaperone/DNA topoisomerase II/histidine kinase"/>
    <property type="match status" value="1"/>
</dbReference>
<feature type="transmembrane region" description="Helical" evidence="7">
    <location>
        <begin position="110"/>
        <end position="129"/>
    </location>
</feature>
<dbReference type="PANTHER" id="PTHR44936">
    <property type="entry name" value="SENSOR PROTEIN CREC"/>
    <property type="match status" value="1"/>
</dbReference>
<feature type="transmembrane region" description="Helical" evidence="7">
    <location>
        <begin position="206"/>
        <end position="227"/>
    </location>
</feature>
<keyword evidence="7" id="KW-1133">Transmembrane helix</keyword>
<name>A0ABP9R181_9RHOO</name>
<dbReference type="RefSeq" id="WP_345534189.1">
    <property type="nucleotide sequence ID" value="NZ_BAABLD010000017.1"/>
</dbReference>
<accession>A0ABP9R181</accession>
<evidence type="ECO:0000256" key="4">
    <source>
        <dbReference type="ARBA" id="ARBA00022679"/>
    </source>
</evidence>
<comment type="catalytic activity">
    <reaction evidence="1">
        <text>ATP + protein L-histidine = ADP + protein N-phospho-L-histidine.</text>
        <dbReference type="EC" id="2.7.13.3"/>
    </reaction>
</comment>
<evidence type="ECO:0000259" key="8">
    <source>
        <dbReference type="Pfam" id="PF02518"/>
    </source>
</evidence>
<dbReference type="InterPro" id="IPR003594">
    <property type="entry name" value="HATPase_dom"/>
</dbReference>
<protein>
    <recommendedName>
        <fullName evidence="2">histidine kinase</fullName>
        <ecNumber evidence="2">2.7.13.3</ecNumber>
    </recommendedName>
</protein>
<keyword evidence="5" id="KW-0418">Kinase</keyword>